<dbReference type="Pfam" id="PF23128">
    <property type="entry name" value="YbjQ_4"/>
    <property type="match status" value="1"/>
</dbReference>
<dbReference type="EMBL" id="CAXAMN010021396">
    <property type="protein sequence ID" value="CAK9059173.1"/>
    <property type="molecule type" value="Genomic_DNA"/>
</dbReference>
<evidence type="ECO:0000313" key="4">
    <source>
        <dbReference type="EMBL" id="CAK9059173.1"/>
    </source>
</evidence>
<dbReference type="Pfam" id="PF23025">
    <property type="entry name" value="YbjQ_2"/>
    <property type="match status" value="1"/>
</dbReference>
<sequence>MGTALRHLGSGASNLPDCSLAHASESRDDAGRLSKCAMCGEGMVPNILLATMDFPEGLPIVGRSELVEARVVRLKRKMAGEAHAQDLSEALPYLELELHKQLVHKMRVMGLNAAFGLRVEISHGSQLLLGVATATAVLVPALPRPPVVRAQPSRAPGGKAKPTGRDLVAKTPTSLRVPRQSSRAFRGAQQEAASTGHLSPPSAFGTARSNHPREMPRDNFKLTSKPGSDRRSSSFLMVCPARYRSPQRAWRRWLLRITCGILGEPASGSETYRGDRPMVASCVTFQAARPTCEALEHLNTAVACHLQRRKLDSSPTAADSFDWPTDKLQALQLTQLSLGRQRSAQELEAILMKEKNPGLERDNSKNLRHQDDRPQFLFEVDDEADEDLLMVLDDLLVPDGATLCTVDCPPDGTGIFQGRAPAEVELVGPTHKDGSCSVVYGVRRVDLFEDLGLDRSAVIGSAGVGSVQITAMLTKHLAKVLTEMYACMLFREMVRRGPAICCLAALSWRIAVLEDDVIELVLTGQLLATNAEPGKSTSQISQPSSLPLRPSVELQASQPAAVHAISEGPRGTTTNELLWHTLHLKQFRSHEPLQSIESEPPRDEGCHRRSDQEWVPDASVAEADKPVLVSALSSIPNCEVEQYCGFVTVHMIKETVNVTRQFESLQVFYHQFVAEALLTAKAHVLAVGGDALLGYRINNLFLREDKRRAYAVISISGDAAKLGFDPLPSLRYGGLALGWAGPFVVTVKAGARVKELQRIDAENQRLLKRLQGTKAAVNMSKLDKEHKVRAASKALPPPARMPRTPRAGWQVIQVLRQASCRSPRESKLEERVVRRAATGVELMGPKSGRTKARSKPKVAPTRAPKQRPSKAARSDELGAKSRAGPRRQRKRKAEEAEPEEFEDPDEDSWSCGHDEPETVSEDDSEEADHTVRTSEAGTSESDRVYRELIHRGATPAIVGKQRRVPGEEPVEMELFTPAAARKARLLPEERSYRSPSYQRMPSFSSFFSF</sequence>
<feature type="region of interest" description="Disordered" evidence="1">
    <location>
        <begin position="590"/>
        <end position="614"/>
    </location>
</feature>
<feature type="region of interest" description="Disordered" evidence="1">
    <location>
        <begin position="148"/>
        <end position="232"/>
    </location>
</feature>
<comment type="caution">
    <text evidence="4">The sequence shown here is derived from an EMBL/GenBank/DDBJ whole genome shotgun (WGS) entry which is preliminary data.</text>
</comment>
<feature type="compositionally biased region" description="Basic and acidic residues" evidence="1">
    <location>
        <begin position="599"/>
        <end position="612"/>
    </location>
</feature>
<dbReference type="InterPro" id="IPR057815">
    <property type="entry name" value="C2CD5_C"/>
</dbReference>
<dbReference type="InterPro" id="IPR038983">
    <property type="entry name" value="C2CD5"/>
</dbReference>
<feature type="domain" description="C2CD5 C-terminal" evidence="3">
    <location>
        <begin position="630"/>
        <end position="721"/>
    </location>
</feature>
<feature type="region of interest" description="Disordered" evidence="1">
    <location>
        <begin position="786"/>
        <end position="805"/>
    </location>
</feature>
<keyword evidence="5" id="KW-1185">Reference proteome</keyword>
<feature type="region of interest" description="Disordered" evidence="1">
    <location>
        <begin position="839"/>
        <end position="944"/>
    </location>
</feature>
<organism evidence="4 5">
    <name type="scientific">Durusdinium trenchii</name>
    <dbReference type="NCBI Taxonomy" id="1381693"/>
    <lineage>
        <taxon>Eukaryota</taxon>
        <taxon>Sar</taxon>
        <taxon>Alveolata</taxon>
        <taxon>Dinophyceae</taxon>
        <taxon>Suessiales</taxon>
        <taxon>Symbiodiniaceae</taxon>
        <taxon>Durusdinium</taxon>
    </lineage>
</organism>
<evidence type="ECO:0000259" key="2">
    <source>
        <dbReference type="Pfam" id="PF23025"/>
    </source>
</evidence>
<dbReference type="PANTHER" id="PTHR37412">
    <property type="entry name" value="C2 DOMAIN-CONTAINING PROTEIN 5"/>
    <property type="match status" value="1"/>
</dbReference>
<feature type="compositionally biased region" description="Basic and acidic residues" evidence="1">
    <location>
        <begin position="211"/>
        <end position="220"/>
    </location>
</feature>
<name>A0ABP0N5W7_9DINO</name>
<accession>A0ABP0N5W7</accession>
<feature type="compositionally biased region" description="Polar residues" evidence="1">
    <location>
        <begin position="171"/>
        <end position="183"/>
    </location>
</feature>
<proteinExistence type="predicted"/>
<evidence type="ECO:0000256" key="1">
    <source>
        <dbReference type="SAM" id="MobiDB-lite"/>
    </source>
</evidence>
<feature type="domain" description="C2" evidence="2">
    <location>
        <begin position="43"/>
        <end position="139"/>
    </location>
</feature>
<evidence type="ECO:0000313" key="5">
    <source>
        <dbReference type="Proteomes" id="UP001642484"/>
    </source>
</evidence>
<feature type="compositionally biased region" description="Acidic residues" evidence="1">
    <location>
        <begin position="896"/>
        <end position="908"/>
    </location>
</feature>
<dbReference type="InterPro" id="IPR056431">
    <property type="entry name" value="C2CD5_YbjQ-rel_dom"/>
</dbReference>
<gene>
    <name evidence="4" type="ORF">CCMP2556_LOCUS29157</name>
</gene>
<dbReference type="Proteomes" id="UP001642484">
    <property type="component" value="Unassembled WGS sequence"/>
</dbReference>
<evidence type="ECO:0000259" key="3">
    <source>
        <dbReference type="Pfam" id="PF23128"/>
    </source>
</evidence>
<protein>
    <submittedName>
        <fullName evidence="4">Uncharacterized protein</fullName>
    </submittedName>
</protein>
<reference evidence="4 5" key="1">
    <citation type="submission" date="2024-02" db="EMBL/GenBank/DDBJ databases">
        <authorList>
            <person name="Chen Y."/>
            <person name="Shah S."/>
            <person name="Dougan E. K."/>
            <person name="Thang M."/>
            <person name="Chan C."/>
        </authorList>
    </citation>
    <scope>NUCLEOTIDE SEQUENCE [LARGE SCALE GENOMIC DNA]</scope>
</reference>
<feature type="compositionally biased region" description="Acidic residues" evidence="1">
    <location>
        <begin position="917"/>
        <end position="926"/>
    </location>
</feature>
<dbReference type="PANTHER" id="PTHR37412:SF2">
    <property type="entry name" value="C2 DOMAIN-CONTAINING PROTEIN 5"/>
    <property type="match status" value="1"/>
</dbReference>